<evidence type="ECO:0000256" key="2">
    <source>
        <dbReference type="SAM" id="MobiDB-lite"/>
    </source>
</evidence>
<dbReference type="RefSeq" id="WP_083410033.1">
    <property type="nucleotide sequence ID" value="NZ_LT629971.1"/>
</dbReference>
<evidence type="ECO:0000313" key="3">
    <source>
        <dbReference type="EMBL" id="SEH91729.1"/>
    </source>
</evidence>
<accession>A0A1H6LYW5</accession>
<feature type="region of interest" description="Disordered" evidence="2">
    <location>
        <begin position="76"/>
        <end position="96"/>
    </location>
</feature>
<dbReference type="AlphaFoldDB" id="A0A1H6LYW5"/>
<reference evidence="4" key="1">
    <citation type="submission" date="2016-10" db="EMBL/GenBank/DDBJ databases">
        <authorList>
            <person name="Varghese N."/>
            <person name="Submissions S."/>
        </authorList>
    </citation>
    <scope>NUCLEOTIDE SEQUENCE [LARGE SCALE GENOMIC DNA]</scope>
    <source>
        <strain evidence="4">DSM 45405</strain>
    </source>
</reference>
<dbReference type="Proteomes" id="UP000182915">
    <property type="component" value="Chromosome I"/>
</dbReference>
<proteinExistence type="predicted"/>
<protein>
    <submittedName>
        <fullName evidence="3">Excreted virulence factor EspC, type VII ESX diderm</fullName>
    </submittedName>
</protein>
<dbReference type="EMBL" id="LT629971">
    <property type="protein sequence ID" value="SEH91729.1"/>
    <property type="molecule type" value="Genomic_DNA"/>
</dbReference>
<evidence type="ECO:0000313" key="4">
    <source>
        <dbReference type="Proteomes" id="UP000182915"/>
    </source>
</evidence>
<sequence>MHADTDAIRALATANAAHADELAAIASRLSDMPYAAASFGPVGRSFVAALTAALDQEARALAALQARARRTQAAAARTASAYDDADGRAGARVGGL</sequence>
<gene>
    <name evidence="3" type="ORF">SAMN04489835_5669</name>
</gene>
<organism evidence="3 4">
    <name type="scientific">Mycolicibacterium rutilum</name>
    <name type="common">Mycobacterium rutilum</name>
    <dbReference type="NCBI Taxonomy" id="370526"/>
    <lineage>
        <taxon>Bacteria</taxon>
        <taxon>Bacillati</taxon>
        <taxon>Actinomycetota</taxon>
        <taxon>Actinomycetes</taxon>
        <taxon>Mycobacteriales</taxon>
        <taxon>Mycobacteriaceae</taxon>
        <taxon>Mycolicibacterium</taxon>
    </lineage>
</organism>
<dbReference type="STRING" id="370526.SAMN04489835_5669"/>
<name>A0A1H6LYW5_MYCRU</name>
<evidence type="ECO:0000256" key="1">
    <source>
        <dbReference type="SAM" id="Coils"/>
    </source>
</evidence>
<feature type="coiled-coil region" evidence="1">
    <location>
        <begin position="47"/>
        <end position="74"/>
    </location>
</feature>
<dbReference type="OrthoDB" id="4641491at2"/>
<keyword evidence="1" id="KW-0175">Coiled coil</keyword>
<keyword evidence="4" id="KW-1185">Reference proteome</keyword>